<dbReference type="InterPro" id="IPR011045">
    <property type="entry name" value="N2O_reductase_N"/>
</dbReference>
<evidence type="ECO:0000313" key="2">
    <source>
        <dbReference type="EMBL" id="MFC0049350.1"/>
    </source>
</evidence>
<evidence type="ECO:0000256" key="1">
    <source>
        <dbReference type="SAM" id="SignalP"/>
    </source>
</evidence>
<proteinExistence type="predicted"/>
<keyword evidence="1" id="KW-0732">Signal</keyword>
<dbReference type="Proteomes" id="UP001589813">
    <property type="component" value="Unassembled WGS sequence"/>
</dbReference>
<dbReference type="RefSeq" id="WP_377245014.1">
    <property type="nucleotide sequence ID" value="NZ_JBHLXP010000003.1"/>
</dbReference>
<dbReference type="Gene3D" id="2.130.10.10">
    <property type="entry name" value="YVTN repeat-like/Quinoprotein amine dehydrogenase"/>
    <property type="match status" value="1"/>
</dbReference>
<reference evidence="2 3" key="1">
    <citation type="submission" date="2024-09" db="EMBL/GenBank/DDBJ databases">
        <authorList>
            <person name="Sun Q."/>
            <person name="Mori K."/>
        </authorList>
    </citation>
    <scope>NUCLEOTIDE SEQUENCE [LARGE SCALE GENOMIC DNA]</scope>
    <source>
        <strain evidence="2 3">KCTC 23315</strain>
    </source>
</reference>
<comment type="caution">
    <text evidence="2">The sequence shown here is derived from an EMBL/GenBank/DDBJ whole genome shotgun (WGS) entry which is preliminary data.</text>
</comment>
<dbReference type="EMBL" id="JBHLXP010000003">
    <property type="protein sequence ID" value="MFC0049350.1"/>
    <property type="molecule type" value="Genomic_DNA"/>
</dbReference>
<accession>A0ABV6BES2</accession>
<sequence>MYSVKMKLLPLAIASAILAGCGDATTNIVEKEPIVIKDPHPPVAAVGKGRLLVSDKSSAVVSVYDLDRSELIEQFQLINTPDAVYPSPGQRYAFVVQRPNDRIQLVDGGQWQEDHGDHLHPYSEKPKLMSFQLNGSRPTHVQSNASTTAVFMDGDAASKTPAAVVTLTEANISADKKDLPLLQYDTHMHGAAQPRGDQLISTIRDAASSDILPDKVGVYSQTAGKFSLSQTFAPTCPRLHGSAQNKGFVGFGCTDGVLVITQSGSTYTASKIANPADITGTSRIGTVEGHDDAAHFVGLAGALVFAVDPQNKTINKIDWQAPANAAIVGYGFTAKAKHFVLLDNQGYLTVLNYSGSAFTLAGKVQVATGLSAMPAGSSLQLTLAGSEYRAYVSNPVNKAVVAVDLAKLQVTSTLQLNYTPHKLTWLGIAN</sequence>
<gene>
    <name evidence="2" type="ORF">ACFFJP_13725</name>
</gene>
<protein>
    <submittedName>
        <fullName evidence="2">YncE family protein</fullName>
    </submittedName>
</protein>
<organism evidence="2 3">
    <name type="scientific">Rheinheimera tilapiae</name>
    <dbReference type="NCBI Taxonomy" id="875043"/>
    <lineage>
        <taxon>Bacteria</taxon>
        <taxon>Pseudomonadati</taxon>
        <taxon>Pseudomonadota</taxon>
        <taxon>Gammaproteobacteria</taxon>
        <taxon>Chromatiales</taxon>
        <taxon>Chromatiaceae</taxon>
        <taxon>Rheinheimera</taxon>
    </lineage>
</organism>
<feature type="signal peptide" evidence="1">
    <location>
        <begin position="1"/>
        <end position="19"/>
    </location>
</feature>
<keyword evidence="3" id="KW-1185">Reference proteome</keyword>
<evidence type="ECO:0000313" key="3">
    <source>
        <dbReference type="Proteomes" id="UP001589813"/>
    </source>
</evidence>
<name>A0ABV6BES2_9GAMM</name>
<dbReference type="PROSITE" id="PS51257">
    <property type="entry name" value="PROKAR_LIPOPROTEIN"/>
    <property type="match status" value="1"/>
</dbReference>
<feature type="chain" id="PRO_5045848122" evidence="1">
    <location>
        <begin position="20"/>
        <end position="430"/>
    </location>
</feature>
<dbReference type="InterPro" id="IPR015943">
    <property type="entry name" value="WD40/YVTN_repeat-like_dom_sf"/>
</dbReference>
<dbReference type="SUPFAM" id="SSF50974">
    <property type="entry name" value="Nitrous oxide reductase, N-terminal domain"/>
    <property type="match status" value="1"/>
</dbReference>